<evidence type="ECO:0000256" key="5">
    <source>
        <dbReference type="ARBA" id="ARBA00022723"/>
    </source>
</evidence>
<dbReference type="GO" id="GO:0006829">
    <property type="term" value="P:zinc ion transport"/>
    <property type="evidence" value="ECO:0007669"/>
    <property type="project" value="UniProtKB-KW"/>
</dbReference>
<keyword evidence="7" id="KW-0574">Periplasm</keyword>
<organism evidence="15 16">
    <name type="scientific">Maribrevibacterium harenarium</name>
    <dbReference type="NCBI Taxonomy" id="2589817"/>
    <lineage>
        <taxon>Bacteria</taxon>
        <taxon>Pseudomonadati</taxon>
        <taxon>Pseudomonadota</taxon>
        <taxon>Gammaproteobacteria</taxon>
        <taxon>Oceanospirillales</taxon>
        <taxon>Oceanospirillaceae</taxon>
        <taxon>Maribrevibacterium</taxon>
    </lineage>
</organism>
<keyword evidence="10" id="KW-0406">Ion transport</keyword>
<feature type="chain" id="PRO_5021209878" description="High-affinity zinc uptake system protein ZnuA" evidence="14">
    <location>
        <begin position="19"/>
        <end position="366"/>
    </location>
</feature>
<dbReference type="NCBIfam" id="NF007091">
    <property type="entry name" value="PRK09545.1"/>
    <property type="match status" value="1"/>
</dbReference>
<evidence type="ECO:0000256" key="10">
    <source>
        <dbReference type="ARBA" id="ARBA00023065"/>
    </source>
</evidence>
<dbReference type="OrthoDB" id="7346865at2"/>
<protein>
    <recommendedName>
        <fullName evidence="3">High-affinity zinc uptake system protein ZnuA</fullName>
    </recommendedName>
</protein>
<dbReference type="Gene3D" id="3.40.50.1980">
    <property type="entry name" value="Nitrogenase molybdenum iron protein domain"/>
    <property type="match status" value="3"/>
</dbReference>
<dbReference type="GO" id="GO:0046872">
    <property type="term" value="F:metal ion binding"/>
    <property type="evidence" value="ECO:0007669"/>
    <property type="project" value="UniProtKB-KW"/>
</dbReference>
<evidence type="ECO:0000256" key="1">
    <source>
        <dbReference type="ARBA" id="ARBA00004418"/>
    </source>
</evidence>
<dbReference type="FunFam" id="3.40.50.1980:FF:000006">
    <property type="entry name" value="Zinc ABC transporter substrate-binding protein ZnuA"/>
    <property type="match status" value="1"/>
</dbReference>
<evidence type="ECO:0000256" key="9">
    <source>
        <dbReference type="ARBA" id="ARBA00022906"/>
    </source>
</evidence>
<sequence>MRRLLLSACGVAPMLAFAQPTVVTSIHPVSMIVSAVGGDNVRIEQLVNNNASPHDFALRPSDIRNLGKADLVVWTGEALENFMLKPLSNLSNVHQLEWMELPGVALQEFGDDHDHDHGDHDHGDHDHKEHHDGHDHEEHHDGHDHEEHRDGHDHEEHHDGHDHEEHRDEHDHEEHHDEHGHEEHGEADGHEGHDHTGTDPHIWLDPFNAQVLAQAVAQELSEIDPANAGEYQENLRVFLDNLAQTEADIRADFTDVKDVPYVVFHDAYGYFEGHYGLNNAGAITVSPERKPGAQTVAKIREQIHEHQVQCVFSEPQFKPAIVETLIEGTDVRTAVLDPLGSNIAVGPNSYNEFIRALAGQFTGCLR</sequence>
<evidence type="ECO:0000256" key="13">
    <source>
        <dbReference type="SAM" id="MobiDB-lite"/>
    </source>
</evidence>
<evidence type="ECO:0000256" key="6">
    <source>
        <dbReference type="ARBA" id="ARBA00022729"/>
    </source>
</evidence>
<keyword evidence="6 14" id="KW-0732">Signal</keyword>
<comment type="caution">
    <text evidence="15">The sequence shown here is derived from an EMBL/GenBank/DDBJ whole genome shotgun (WGS) entry which is preliminary data.</text>
</comment>
<evidence type="ECO:0000313" key="15">
    <source>
        <dbReference type="EMBL" id="TPE50313.1"/>
    </source>
</evidence>
<dbReference type="GO" id="GO:0042597">
    <property type="term" value="C:periplasmic space"/>
    <property type="evidence" value="ECO:0007669"/>
    <property type="project" value="UniProtKB-SubCell"/>
</dbReference>
<evidence type="ECO:0000256" key="3">
    <source>
        <dbReference type="ARBA" id="ARBA00015915"/>
    </source>
</evidence>
<keyword evidence="9" id="KW-0864">Zinc transport</keyword>
<evidence type="ECO:0000256" key="7">
    <source>
        <dbReference type="ARBA" id="ARBA00022764"/>
    </source>
</evidence>
<dbReference type="AlphaFoldDB" id="A0A501WKD7"/>
<dbReference type="Proteomes" id="UP000315901">
    <property type="component" value="Unassembled WGS sequence"/>
</dbReference>
<dbReference type="InterPro" id="IPR035520">
    <property type="entry name" value="ZnuA"/>
</dbReference>
<keyword evidence="5" id="KW-0479">Metal-binding</keyword>
<dbReference type="EMBL" id="VFRR01000020">
    <property type="protein sequence ID" value="TPE50313.1"/>
    <property type="molecule type" value="Genomic_DNA"/>
</dbReference>
<evidence type="ECO:0000256" key="11">
    <source>
        <dbReference type="ARBA" id="ARBA00023157"/>
    </source>
</evidence>
<dbReference type="PANTHER" id="PTHR42953">
    <property type="entry name" value="HIGH-AFFINITY ZINC UPTAKE SYSTEM PROTEIN ZNUA-RELATED"/>
    <property type="match status" value="1"/>
</dbReference>
<feature type="signal peptide" evidence="14">
    <location>
        <begin position="1"/>
        <end position="18"/>
    </location>
</feature>
<comment type="function">
    <text evidence="12">Part of the ATP-binding cassette (ABC) transport system ZnuABC involved in zinc import. Binds zinc with high affinity and specificity and delivers it to the membrane permease for translocation into the cytoplasm.</text>
</comment>
<proteinExistence type="inferred from homology"/>
<dbReference type="CDD" id="cd01019">
    <property type="entry name" value="ZnuA"/>
    <property type="match status" value="1"/>
</dbReference>
<evidence type="ECO:0000256" key="14">
    <source>
        <dbReference type="SAM" id="SignalP"/>
    </source>
</evidence>
<name>A0A501WKD7_9GAMM</name>
<evidence type="ECO:0000313" key="16">
    <source>
        <dbReference type="Proteomes" id="UP000315901"/>
    </source>
</evidence>
<reference evidence="15 16" key="1">
    <citation type="submission" date="2019-06" db="EMBL/GenBank/DDBJ databases">
        <title>A novel bacterium of genus Marinomonas, isolated from coastal sand.</title>
        <authorList>
            <person name="Huang H."/>
            <person name="Mo K."/>
            <person name="Hu Y."/>
        </authorList>
    </citation>
    <scope>NUCLEOTIDE SEQUENCE [LARGE SCALE GENOMIC DNA]</scope>
    <source>
        <strain evidence="15 16">HB171799</strain>
    </source>
</reference>
<feature type="compositionally biased region" description="Basic and acidic residues" evidence="13">
    <location>
        <begin position="110"/>
        <end position="198"/>
    </location>
</feature>
<dbReference type="InterPro" id="IPR006127">
    <property type="entry name" value="ZnuA-like"/>
</dbReference>
<feature type="region of interest" description="Disordered" evidence="13">
    <location>
        <begin position="109"/>
        <end position="203"/>
    </location>
</feature>
<keyword evidence="11" id="KW-1015">Disulfide bond</keyword>
<keyword evidence="16" id="KW-1185">Reference proteome</keyword>
<dbReference type="Pfam" id="PF01297">
    <property type="entry name" value="ZnuA"/>
    <property type="match status" value="1"/>
</dbReference>
<keyword evidence="8" id="KW-0862">Zinc</keyword>
<evidence type="ECO:0000256" key="4">
    <source>
        <dbReference type="ARBA" id="ARBA00022448"/>
    </source>
</evidence>
<gene>
    <name evidence="15" type="primary">znuA</name>
    <name evidence="15" type="ORF">FJM67_10720</name>
</gene>
<evidence type="ECO:0000256" key="2">
    <source>
        <dbReference type="ARBA" id="ARBA00011028"/>
    </source>
</evidence>
<dbReference type="PANTHER" id="PTHR42953:SF3">
    <property type="entry name" value="HIGH-AFFINITY ZINC UPTAKE SYSTEM PROTEIN ZNUA"/>
    <property type="match status" value="1"/>
</dbReference>
<accession>A0A501WKD7</accession>
<dbReference type="SUPFAM" id="SSF53807">
    <property type="entry name" value="Helical backbone' metal receptor"/>
    <property type="match status" value="1"/>
</dbReference>
<dbReference type="InterPro" id="IPR050492">
    <property type="entry name" value="Bact_metal-bind_prot9"/>
</dbReference>
<evidence type="ECO:0000256" key="8">
    <source>
        <dbReference type="ARBA" id="ARBA00022833"/>
    </source>
</evidence>
<comment type="similarity">
    <text evidence="2">Belongs to the bacterial solute-binding protein 9 family.</text>
</comment>
<comment type="subcellular location">
    <subcellularLocation>
        <location evidence="1">Periplasm</location>
    </subcellularLocation>
</comment>
<dbReference type="RefSeq" id="WP_140589170.1">
    <property type="nucleotide sequence ID" value="NZ_VFRR01000020.1"/>
</dbReference>
<evidence type="ECO:0000256" key="12">
    <source>
        <dbReference type="ARBA" id="ARBA00045516"/>
    </source>
</evidence>
<keyword evidence="4" id="KW-0813">Transport</keyword>